<evidence type="ECO:0000256" key="3">
    <source>
        <dbReference type="ARBA" id="ARBA00023125"/>
    </source>
</evidence>
<evidence type="ECO:0000256" key="4">
    <source>
        <dbReference type="ARBA" id="ARBA00023163"/>
    </source>
</evidence>
<evidence type="ECO:0000256" key="1">
    <source>
        <dbReference type="ARBA" id="ARBA00009437"/>
    </source>
</evidence>
<dbReference type="Proteomes" id="UP000633509">
    <property type="component" value="Unassembled WGS sequence"/>
</dbReference>
<dbReference type="InterPro" id="IPR036390">
    <property type="entry name" value="WH_DNA-bd_sf"/>
</dbReference>
<dbReference type="Pfam" id="PF00126">
    <property type="entry name" value="HTH_1"/>
    <property type="match status" value="1"/>
</dbReference>
<sequence length="292" mass="31016">MDFRQLERFLAVVDHGGFHRAAEVLYVAQPSLSQSIKQLERELGDALFHRVGRGVVLTEAGRELVGPARMAVHALGLAVESVEAVRGLRTGRLQITAMPSQAIAPLAEVITRFTAQYPGVRVVVRAGATVDEVVEAVRTGRTELGLLAGVELPERPGVGLHPVARQRFVVVTPAAEPFQTGARVATSDLSGLRVIAGQTGTGMRAVVDALIESGVELTIAVETEHREAILPLVLAGSGIAVLAESWREIAERAGAVVADLDPAFYLEVAYVSHEGGLGPASRAFLDMATERQ</sequence>
<comment type="similarity">
    <text evidence="1">Belongs to the LysR transcriptional regulatory family.</text>
</comment>
<dbReference type="InterPro" id="IPR000847">
    <property type="entry name" value="LysR_HTH_N"/>
</dbReference>
<dbReference type="EMBL" id="JADBEK010000001">
    <property type="protein sequence ID" value="MBE1592399.1"/>
    <property type="molecule type" value="Genomic_DNA"/>
</dbReference>
<organism evidence="6 7">
    <name type="scientific">Nonomuraea angiospora</name>
    <dbReference type="NCBI Taxonomy" id="46172"/>
    <lineage>
        <taxon>Bacteria</taxon>
        <taxon>Bacillati</taxon>
        <taxon>Actinomycetota</taxon>
        <taxon>Actinomycetes</taxon>
        <taxon>Streptosporangiales</taxon>
        <taxon>Streptosporangiaceae</taxon>
        <taxon>Nonomuraea</taxon>
    </lineage>
</organism>
<accession>A0ABR9MHJ4</accession>
<dbReference type="SUPFAM" id="SSF46785">
    <property type="entry name" value="Winged helix' DNA-binding domain"/>
    <property type="match status" value="1"/>
</dbReference>
<evidence type="ECO:0000256" key="2">
    <source>
        <dbReference type="ARBA" id="ARBA00023015"/>
    </source>
</evidence>
<dbReference type="RefSeq" id="WP_192791933.1">
    <property type="nucleotide sequence ID" value="NZ_JADBEK010000001.1"/>
</dbReference>
<dbReference type="InterPro" id="IPR036388">
    <property type="entry name" value="WH-like_DNA-bd_sf"/>
</dbReference>
<dbReference type="PROSITE" id="PS50931">
    <property type="entry name" value="HTH_LYSR"/>
    <property type="match status" value="1"/>
</dbReference>
<comment type="caution">
    <text evidence="6">The sequence shown here is derived from an EMBL/GenBank/DDBJ whole genome shotgun (WGS) entry which is preliminary data.</text>
</comment>
<evidence type="ECO:0000259" key="5">
    <source>
        <dbReference type="PROSITE" id="PS50931"/>
    </source>
</evidence>
<name>A0ABR9MHJ4_9ACTN</name>
<dbReference type="Gene3D" id="1.10.10.10">
    <property type="entry name" value="Winged helix-like DNA-binding domain superfamily/Winged helix DNA-binding domain"/>
    <property type="match status" value="1"/>
</dbReference>
<evidence type="ECO:0000313" key="7">
    <source>
        <dbReference type="Proteomes" id="UP000633509"/>
    </source>
</evidence>
<dbReference type="SUPFAM" id="SSF53850">
    <property type="entry name" value="Periplasmic binding protein-like II"/>
    <property type="match status" value="1"/>
</dbReference>
<dbReference type="GO" id="GO:0003677">
    <property type="term" value="F:DNA binding"/>
    <property type="evidence" value="ECO:0007669"/>
    <property type="project" value="UniProtKB-KW"/>
</dbReference>
<dbReference type="Pfam" id="PF03466">
    <property type="entry name" value="LysR_substrate"/>
    <property type="match status" value="1"/>
</dbReference>
<dbReference type="PRINTS" id="PR00039">
    <property type="entry name" value="HTHLYSR"/>
</dbReference>
<evidence type="ECO:0000313" key="6">
    <source>
        <dbReference type="EMBL" id="MBE1592399.1"/>
    </source>
</evidence>
<feature type="domain" description="HTH lysR-type" evidence="5">
    <location>
        <begin position="1"/>
        <end position="58"/>
    </location>
</feature>
<dbReference type="PANTHER" id="PTHR30346">
    <property type="entry name" value="TRANSCRIPTIONAL DUAL REGULATOR HCAR-RELATED"/>
    <property type="match status" value="1"/>
</dbReference>
<keyword evidence="7" id="KW-1185">Reference proteome</keyword>
<protein>
    <submittedName>
        <fullName evidence="6">DNA-binding transcriptional LysR family regulator</fullName>
    </submittedName>
</protein>
<dbReference type="PANTHER" id="PTHR30346:SF29">
    <property type="entry name" value="LYSR SUBSTRATE-BINDING"/>
    <property type="match status" value="1"/>
</dbReference>
<reference evidence="6 7" key="1">
    <citation type="submission" date="2020-10" db="EMBL/GenBank/DDBJ databases">
        <title>Sequencing the genomes of 1000 actinobacteria strains.</title>
        <authorList>
            <person name="Klenk H.-P."/>
        </authorList>
    </citation>
    <scope>NUCLEOTIDE SEQUENCE [LARGE SCALE GENOMIC DNA]</scope>
    <source>
        <strain evidence="6 7">DSM 43173</strain>
    </source>
</reference>
<dbReference type="Gene3D" id="3.40.190.290">
    <property type="match status" value="1"/>
</dbReference>
<dbReference type="InterPro" id="IPR005119">
    <property type="entry name" value="LysR_subst-bd"/>
</dbReference>
<proteinExistence type="inferred from homology"/>
<keyword evidence="3 6" id="KW-0238">DNA-binding</keyword>
<keyword evidence="4" id="KW-0804">Transcription</keyword>
<gene>
    <name evidence="6" type="ORF">H4W80_010657</name>
</gene>
<keyword evidence="2" id="KW-0805">Transcription regulation</keyword>